<dbReference type="KEGG" id="vg:18559580"/>
<dbReference type="RefSeq" id="YP_009012205.1">
    <property type="nucleotide sequence ID" value="NC_023691.1"/>
</dbReference>
<name>G1JWH6_9CAUD</name>
<proteinExistence type="predicted"/>
<dbReference type="GeneID" id="18559580"/>
<dbReference type="EMBL" id="JN412589">
    <property type="protein sequence ID" value="AEL97974.1"/>
    <property type="molecule type" value="Genomic_DNA"/>
</dbReference>
<keyword evidence="2" id="KW-1185">Reference proteome</keyword>
<sequence length="79" mass="8724">MTVNIEQLRNDGYCAVAYTKDGKFYDACGNVETVRTMANEGYRIVAIANDGVVNVEEIQAIADYELAAAIDCFGEDHRK</sequence>
<protein>
    <submittedName>
        <fullName evidence="1">Uncharacterized protein</fullName>
    </submittedName>
</protein>
<dbReference type="Proteomes" id="UP000000694">
    <property type="component" value="Segment"/>
</dbReference>
<evidence type="ECO:0000313" key="1">
    <source>
        <dbReference type="EMBL" id="AEL97974.1"/>
    </source>
</evidence>
<evidence type="ECO:0000313" key="2">
    <source>
        <dbReference type="Proteomes" id="UP000000694"/>
    </source>
</evidence>
<organism evidence="1 2">
    <name type="scientific">Mycobacterium phage Patience</name>
    <dbReference type="NCBI Taxonomy" id="1074308"/>
    <lineage>
        <taxon>Viruses</taxon>
        <taxon>Duplodnaviria</taxon>
        <taxon>Heunggongvirae</taxon>
        <taxon>Uroviricota</taxon>
        <taxon>Caudoviricetes</taxon>
        <taxon>Patiencevirus</taxon>
        <taxon>Patiencevirus patience</taxon>
    </lineage>
</organism>
<gene>
    <name evidence="1" type="primary">65</name>
    <name evidence="1" type="ORF">PATIENCE_65</name>
</gene>
<reference evidence="1 2" key="1">
    <citation type="journal article" date="2012" name="J. Virol.">
        <title>Complete Genome Sequences of 138 Mycobacteriophages.</title>
        <authorList>
            <consortium name="the Science Education Alliance Phage Hunters Advancing Genomics and Evolutionary Science Program"/>
            <consortium name="the KwaZulu-Natal Research Institute for Tuberculosis and HIV Mycobacterial Genetics Course Students"/>
            <consortium name="the Phage Hunters Integrating Research and Education Program"/>
            <person name="Hatfull G.F."/>
        </authorList>
    </citation>
    <scope>NUCLEOTIDE SEQUENCE [LARGE SCALE GENOMIC DNA]</scope>
</reference>
<accession>G1JWH6</accession>